<keyword evidence="2" id="KW-0479">Metal-binding</keyword>
<keyword evidence="8" id="KW-0732">Signal</keyword>
<evidence type="ECO:0000313" key="11">
    <source>
        <dbReference type="Proteomes" id="UP000422736"/>
    </source>
</evidence>
<dbReference type="Gene3D" id="3.20.20.370">
    <property type="entry name" value="Glycoside hydrolase/deacetylase"/>
    <property type="match status" value="1"/>
</dbReference>
<proteinExistence type="predicted"/>
<reference evidence="10 11" key="1">
    <citation type="submission" date="2016-03" db="EMBL/GenBank/DDBJ databases">
        <title>How can Kluyveromyces marxianus grow so fast - potential evolutionary course in Saccharomyces Complex revealed by comparative genomics.</title>
        <authorList>
            <person name="Mo W."/>
            <person name="Lu W."/>
            <person name="Yang X."/>
            <person name="Qi J."/>
            <person name="Lv H."/>
        </authorList>
    </citation>
    <scope>NUCLEOTIDE SEQUENCE [LARGE SCALE GENOMIC DNA]</scope>
    <source>
        <strain evidence="10 11">FIM1</strain>
    </source>
</reference>
<dbReference type="InterPro" id="IPR011330">
    <property type="entry name" value="Glyco_hydro/deAcase_b/a-brl"/>
</dbReference>
<keyword evidence="4" id="KW-0146">Chitin degradation</keyword>
<dbReference type="InterPro" id="IPR050248">
    <property type="entry name" value="Polysacc_deacetylase_ArnD"/>
</dbReference>
<keyword evidence="11" id="KW-1185">Reference proteome</keyword>
<feature type="signal peptide" evidence="8">
    <location>
        <begin position="1"/>
        <end position="19"/>
    </location>
</feature>
<keyword evidence="3" id="KW-0378">Hydrolase</keyword>
<dbReference type="EMBL" id="CP015056">
    <property type="protein sequence ID" value="QGN15321.1"/>
    <property type="molecule type" value="Genomic_DNA"/>
</dbReference>
<evidence type="ECO:0000256" key="5">
    <source>
        <dbReference type="ARBA" id="ARBA00023285"/>
    </source>
</evidence>
<accession>A0ABX6EU02</accession>
<reference evidence="10 11" key="2">
    <citation type="submission" date="2019-11" db="EMBL/GenBank/DDBJ databases">
        <authorList>
            <person name="Lu H."/>
        </authorList>
    </citation>
    <scope>NUCLEOTIDE SEQUENCE [LARGE SCALE GENOMIC DNA]</scope>
    <source>
        <strain evidence="10 11">FIM1</strain>
    </source>
</reference>
<keyword evidence="5" id="KW-0170">Cobalt</keyword>
<keyword evidence="4" id="KW-0119">Carbohydrate metabolism</keyword>
<dbReference type="SUPFAM" id="SSF88713">
    <property type="entry name" value="Glycoside hydrolase/deacetylase"/>
    <property type="match status" value="1"/>
</dbReference>
<evidence type="ECO:0000259" key="9">
    <source>
        <dbReference type="PROSITE" id="PS51677"/>
    </source>
</evidence>
<comment type="catalytic activity">
    <reaction evidence="7">
        <text>[(1-&gt;4)-N-acetyl-beta-D-glucosaminyl](n) + n H2O = chitosan + n acetate</text>
        <dbReference type="Rhea" id="RHEA:10464"/>
        <dbReference type="Rhea" id="RHEA-COMP:9593"/>
        <dbReference type="Rhea" id="RHEA-COMP:9597"/>
        <dbReference type="ChEBI" id="CHEBI:15377"/>
        <dbReference type="ChEBI" id="CHEBI:17029"/>
        <dbReference type="ChEBI" id="CHEBI:30089"/>
        <dbReference type="ChEBI" id="CHEBI:57704"/>
        <dbReference type="EC" id="3.5.1.41"/>
    </reaction>
    <physiologicalReaction direction="left-to-right" evidence="7">
        <dbReference type="Rhea" id="RHEA:10465"/>
    </physiologicalReaction>
</comment>
<evidence type="ECO:0000256" key="1">
    <source>
        <dbReference type="ARBA" id="ARBA00001941"/>
    </source>
</evidence>
<protein>
    <recommendedName>
        <fullName evidence="6">chitin deacetylase</fullName>
        <ecNumber evidence="6">3.5.1.41</ecNumber>
    </recommendedName>
</protein>
<comment type="cofactor">
    <cofactor evidence="1">
        <name>Co(2+)</name>
        <dbReference type="ChEBI" id="CHEBI:48828"/>
    </cofactor>
</comment>
<evidence type="ECO:0000256" key="7">
    <source>
        <dbReference type="ARBA" id="ARBA00048494"/>
    </source>
</evidence>
<evidence type="ECO:0000256" key="8">
    <source>
        <dbReference type="SAM" id="SignalP"/>
    </source>
</evidence>
<evidence type="ECO:0000256" key="3">
    <source>
        <dbReference type="ARBA" id="ARBA00022801"/>
    </source>
</evidence>
<evidence type="ECO:0000313" key="10">
    <source>
        <dbReference type="EMBL" id="QGN15321.1"/>
    </source>
</evidence>
<dbReference type="EC" id="3.5.1.41" evidence="6"/>
<dbReference type="PANTHER" id="PTHR10587:SF133">
    <property type="entry name" value="CHITIN DEACETYLASE 1-RELATED"/>
    <property type="match status" value="1"/>
</dbReference>
<feature type="domain" description="NodB homology" evidence="9">
    <location>
        <begin position="132"/>
        <end position="321"/>
    </location>
</feature>
<dbReference type="Proteomes" id="UP000422736">
    <property type="component" value="Chromosome 3"/>
</dbReference>
<dbReference type="InterPro" id="IPR002509">
    <property type="entry name" value="NODB_dom"/>
</dbReference>
<dbReference type="PROSITE" id="PS51677">
    <property type="entry name" value="NODB"/>
    <property type="match status" value="1"/>
</dbReference>
<evidence type="ECO:0000256" key="4">
    <source>
        <dbReference type="ARBA" id="ARBA00023024"/>
    </source>
</evidence>
<evidence type="ECO:0000256" key="6">
    <source>
        <dbReference type="ARBA" id="ARBA00024056"/>
    </source>
</evidence>
<sequence length="326" mass="36861">MILTCWIVNIWISIVLVSAAAIDMLDVESNSLSISAEDASKEATLSEQSIFPIGRSPRSQAKTPFPAWLTQFTGLTEWPGADPPYIPLDFIDFNKIEKYEPYKEGRCNKNPRESCSFDCHKCVAHDDVHSCAKLSQTFDDGPSVHTLTLLDKLQHKTTFFTLGMNVVERPEIYHTVMERGHLIGTHTWSHPFLPSLTNEQIIAQLEWSIWAMNATGNHLPKWWRPPYGGIDNRVRSIARQFGMQAVLWDHDTLDWLAASNPFQRTESAILKDVTEWKRTSNGLILEHDGSKKTVDIAMKVNDIIGSDQMTAAQCVGGIDYIKEFKV</sequence>
<dbReference type="Pfam" id="PF01522">
    <property type="entry name" value="Polysacc_deac_1"/>
    <property type="match status" value="1"/>
</dbReference>
<name>A0ABX6EU02_KLUMA</name>
<organism evidence="10 11">
    <name type="scientific">Kluyveromyces marxianus</name>
    <name type="common">Yeast</name>
    <name type="synonym">Candida kefyr</name>
    <dbReference type="NCBI Taxonomy" id="4911"/>
    <lineage>
        <taxon>Eukaryota</taxon>
        <taxon>Fungi</taxon>
        <taxon>Dikarya</taxon>
        <taxon>Ascomycota</taxon>
        <taxon>Saccharomycotina</taxon>
        <taxon>Saccharomycetes</taxon>
        <taxon>Saccharomycetales</taxon>
        <taxon>Saccharomycetaceae</taxon>
        <taxon>Kluyveromyces</taxon>
    </lineage>
</organism>
<evidence type="ECO:0000256" key="2">
    <source>
        <dbReference type="ARBA" id="ARBA00022723"/>
    </source>
</evidence>
<gene>
    <name evidence="10" type="primary">CDA2</name>
    <name evidence="10" type="ORF">FIM1_2010</name>
</gene>
<dbReference type="PANTHER" id="PTHR10587">
    <property type="entry name" value="GLYCOSYL TRANSFERASE-RELATED"/>
    <property type="match status" value="1"/>
</dbReference>
<feature type="chain" id="PRO_5046365679" description="chitin deacetylase" evidence="8">
    <location>
        <begin position="20"/>
        <end position="326"/>
    </location>
</feature>
<keyword evidence="4" id="KW-0624">Polysaccharide degradation</keyword>